<dbReference type="RefSeq" id="WP_148581840.1">
    <property type="nucleotide sequence ID" value="NZ_SDKK01000081.1"/>
</dbReference>
<dbReference type="AlphaFoldDB" id="A0A6C2C5H4"/>
<sequence length="233" mass="27505">MNNKKNYKPNFVDKRVRERIEKALFGTVVNLSLKKSKPWSHEAIKYFYGKNDLGNWLRENLLICTDDLYVPDTTKLKEWTYDPAVYTYLRKVLRGDRVPSFETYIKKNPKRVMYETKKDVVFDNTLINELVMRSYGKELKAMEFDYNDKSQRLWHPLQNIKKIHKKTIFARHGLLYNYDVEACAPTVLLQLAKHRGLDVYTPAMDLMLSEKKKVRQYLADSIGVDIKGTPDQL</sequence>
<gene>
    <name evidence="1" type="ORF">ETQ85_25770</name>
</gene>
<dbReference type="Proteomes" id="UP000389128">
    <property type="component" value="Unassembled WGS sequence"/>
</dbReference>
<keyword evidence="2" id="KW-1185">Reference proteome</keyword>
<accession>A0A6C2C5H4</accession>
<comment type="caution">
    <text evidence="1">The sequence shown here is derived from an EMBL/GenBank/DDBJ whole genome shotgun (WGS) entry which is preliminary data.</text>
</comment>
<evidence type="ECO:0000313" key="1">
    <source>
        <dbReference type="EMBL" id="TYC48756.1"/>
    </source>
</evidence>
<protein>
    <submittedName>
        <fullName evidence="1">Uncharacterized protein</fullName>
    </submittedName>
</protein>
<dbReference type="EMBL" id="SDKK01000081">
    <property type="protein sequence ID" value="TYC48756.1"/>
    <property type="molecule type" value="Genomic_DNA"/>
</dbReference>
<organism evidence="1 2">
    <name type="scientific">Zoogloea oleivorans</name>
    <dbReference type="NCBI Taxonomy" id="1552750"/>
    <lineage>
        <taxon>Bacteria</taxon>
        <taxon>Pseudomonadati</taxon>
        <taxon>Pseudomonadota</taxon>
        <taxon>Betaproteobacteria</taxon>
        <taxon>Rhodocyclales</taxon>
        <taxon>Zoogloeaceae</taxon>
        <taxon>Zoogloea</taxon>
    </lineage>
</organism>
<name>A0A6C2C5H4_9RHOO</name>
<dbReference type="OrthoDB" id="9157607at2"/>
<evidence type="ECO:0000313" key="2">
    <source>
        <dbReference type="Proteomes" id="UP000389128"/>
    </source>
</evidence>
<proteinExistence type="predicted"/>
<reference evidence="1 2" key="1">
    <citation type="submission" date="2019-01" db="EMBL/GenBank/DDBJ databases">
        <title>Zoogloea oleivorans genome sequencing and assembly.</title>
        <authorList>
            <person name="Tancsics A."/>
            <person name="Farkas M."/>
            <person name="Kriszt B."/>
            <person name="Maroti G."/>
            <person name="Horvath B."/>
        </authorList>
    </citation>
    <scope>NUCLEOTIDE SEQUENCE [LARGE SCALE GENOMIC DNA]</scope>
    <source>
        <strain evidence="1 2">Buc</strain>
    </source>
</reference>
<feature type="non-terminal residue" evidence="1">
    <location>
        <position position="233"/>
    </location>
</feature>